<comment type="caution">
    <text evidence="1">The sequence shown here is derived from an EMBL/GenBank/DDBJ whole genome shotgun (WGS) entry which is preliminary data.</text>
</comment>
<organism evidence="1 2">
    <name type="scientific">Trichogramma kaykai</name>
    <dbReference type="NCBI Taxonomy" id="54128"/>
    <lineage>
        <taxon>Eukaryota</taxon>
        <taxon>Metazoa</taxon>
        <taxon>Ecdysozoa</taxon>
        <taxon>Arthropoda</taxon>
        <taxon>Hexapoda</taxon>
        <taxon>Insecta</taxon>
        <taxon>Pterygota</taxon>
        <taxon>Neoptera</taxon>
        <taxon>Endopterygota</taxon>
        <taxon>Hymenoptera</taxon>
        <taxon>Apocrita</taxon>
        <taxon>Proctotrupomorpha</taxon>
        <taxon>Chalcidoidea</taxon>
        <taxon>Trichogrammatidae</taxon>
        <taxon>Trichogramma</taxon>
    </lineage>
</organism>
<gene>
    <name evidence="1" type="ORF">TKK_007655</name>
</gene>
<dbReference type="EMBL" id="JBJJXI010000059">
    <property type="protein sequence ID" value="KAL3398501.1"/>
    <property type="molecule type" value="Genomic_DNA"/>
</dbReference>
<dbReference type="AlphaFoldDB" id="A0ABD2X160"/>
<keyword evidence="2" id="KW-1185">Reference proteome</keyword>
<proteinExistence type="predicted"/>
<name>A0ABD2X160_9HYME</name>
<sequence length="195" mass="22091">MVFYADLVSYAGNNRKSYAQATETTYTEDMAIVIDAIEGVKYTHYLRILKTHIEPSKMRYASRISNQRICVYLDSTESVKYLCDSIKTIHVNEVAVAIRPLKSKNKRVVISNVHPTIPDSAIFGTLSQMGIQPQSRMIHLKVNTDDPDLAHVACLRRQVYIKEEDETRLLPSVTMKRGSTAVHIYFSAGQATCYK</sequence>
<evidence type="ECO:0000313" key="2">
    <source>
        <dbReference type="Proteomes" id="UP001627154"/>
    </source>
</evidence>
<protein>
    <submittedName>
        <fullName evidence="1">Uncharacterized protein</fullName>
    </submittedName>
</protein>
<dbReference type="Proteomes" id="UP001627154">
    <property type="component" value="Unassembled WGS sequence"/>
</dbReference>
<evidence type="ECO:0000313" key="1">
    <source>
        <dbReference type="EMBL" id="KAL3398501.1"/>
    </source>
</evidence>
<accession>A0ABD2X160</accession>
<reference evidence="1 2" key="1">
    <citation type="journal article" date="2024" name="bioRxiv">
        <title>A reference genome for Trichogramma kaykai: A tiny desert-dwelling parasitoid wasp with competing sex-ratio distorters.</title>
        <authorList>
            <person name="Culotta J."/>
            <person name="Lindsey A.R."/>
        </authorList>
    </citation>
    <scope>NUCLEOTIDE SEQUENCE [LARGE SCALE GENOMIC DNA]</scope>
    <source>
        <strain evidence="1 2">KSX58</strain>
    </source>
</reference>